<dbReference type="CDD" id="cd04301">
    <property type="entry name" value="NAT_SF"/>
    <property type="match status" value="1"/>
</dbReference>
<accession>A0AAD4SFQ6</accession>
<reference evidence="1" key="1">
    <citation type="submission" date="2022-04" db="EMBL/GenBank/DDBJ databases">
        <title>A functionally conserved STORR gene fusion in Papaver species that diverged 16.8 million years ago.</title>
        <authorList>
            <person name="Catania T."/>
        </authorList>
    </citation>
    <scope>NUCLEOTIDE SEQUENCE</scope>
    <source>
        <strain evidence="1">S-188037</strain>
    </source>
</reference>
<dbReference type="SUPFAM" id="SSF55729">
    <property type="entry name" value="Acyl-CoA N-acyltransferases (Nat)"/>
    <property type="match status" value="1"/>
</dbReference>
<dbReference type="AlphaFoldDB" id="A0AAD4SFQ6"/>
<organism evidence="1 2">
    <name type="scientific">Papaver atlanticum</name>
    <dbReference type="NCBI Taxonomy" id="357466"/>
    <lineage>
        <taxon>Eukaryota</taxon>
        <taxon>Viridiplantae</taxon>
        <taxon>Streptophyta</taxon>
        <taxon>Embryophyta</taxon>
        <taxon>Tracheophyta</taxon>
        <taxon>Spermatophyta</taxon>
        <taxon>Magnoliopsida</taxon>
        <taxon>Ranunculales</taxon>
        <taxon>Papaveraceae</taxon>
        <taxon>Papaveroideae</taxon>
        <taxon>Papaver</taxon>
    </lineage>
</organism>
<keyword evidence="2" id="KW-1185">Reference proteome</keyword>
<evidence type="ECO:0000313" key="1">
    <source>
        <dbReference type="EMBL" id="KAI3904675.1"/>
    </source>
</evidence>
<proteinExistence type="predicted"/>
<dbReference type="Proteomes" id="UP001202328">
    <property type="component" value="Unassembled WGS sequence"/>
</dbReference>
<dbReference type="Gene3D" id="3.40.630.30">
    <property type="match status" value="1"/>
</dbReference>
<evidence type="ECO:0008006" key="3">
    <source>
        <dbReference type="Google" id="ProtNLM"/>
    </source>
</evidence>
<dbReference type="InterPro" id="IPR016181">
    <property type="entry name" value="Acyl_CoA_acyltransferase"/>
</dbReference>
<dbReference type="PANTHER" id="PTHR47542:SF2">
    <property type="entry name" value="ACYL-COA N-ACYLTRANSFERASES (NAT) SUPERFAMILY PROTEIN"/>
    <property type="match status" value="1"/>
</dbReference>
<evidence type="ECO:0000313" key="2">
    <source>
        <dbReference type="Proteomes" id="UP001202328"/>
    </source>
</evidence>
<comment type="caution">
    <text evidence="1">The sequence shown here is derived from an EMBL/GenBank/DDBJ whole genome shotgun (WGS) entry which is preliminary data.</text>
</comment>
<dbReference type="EMBL" id="JAJJMB010011095">
    <property type="protein sequence ID" value="KAI3904675.1"/>
    <property type="molecule type" value="Genomic_DNA"/>
</dbReference>
<protein>
    <recommendedName>
        <fullName evidence="3">N-acetyltransferase domain-containing protein</fullName>
    </recommendedName>
</protein>
<dbReference type="PANTHER" id="PTHR47542">
    <property type="entry name" value="ACYL-COA N-ACYLTRANSFERASES (NAT) SUPERFAMILY PROTEIN"/>
    <property type="match status" value="1"/>
</dbReference>
<gene>
    <name evidence="1" type="ORF">MKW98_014855</name>
</gene>
<name>A0AAD4SFQ6_9MAGN</name>
<sequence>MGSRRSKFYIQYIKFLEVGFGKTTTHNKEMNQCKKEIVKISTFLLQIFYIDNKIRSMKDNFRRQGHGEALLKAAIQKCRTRHIQPLYQKLGFKIDRLIEGYYSLTRDAYVMYECWNKGIQLKTN</sequence>